<accession>A0A821ZJT9</accession>
<evidence type="ECO:0000313" key="1">
    <source>
        <dbReference type="EMBL" id="CAF4988039.1"/>
    </source>
</evidence>
<keyword evidence="2" id="KW-1185">Reference proteome</keyword>
<dbReference type="Proteomes" id="UP000663873">
    <property type="component" value="Unassembled WGS sequence"/>
</dbReference>
<reference evidence="1" key="1">
    <citation type="submission" date="2021-02" db="EMBL/GenBank/DDBJ databases">
        <authorList>
            <person name="Nowell W R."/>
        </authorList>
    </citation>
    <scope>NUCLEOTIDE SEQUENCE</scope>
</reference>
<name>A0A821ZJT9_9BILA</name>
<dbReference type="AlphaFoldDB" id="A0A821ZJT9"/>
<feature type="non-terminal residue" evidence="1">
    <location>
        <position position="80"/>
    </location>
</feature>
<protein>
    <submittedName>
        <fullName evidence="1">Uncharacterized protein</fullName>
    </submittedName>
</protein>
<dbReference type="EMBL" id="CAJOBP010105513">
    <property type="protein sequence ID" value="CAF4988039.1"/>
    <property type="molecule type" value="Genomic_DNA"/>
</dbReference>
<proteinExistence type="predicted"/>
<organism evidence="1 2">
    <name type="scientific">Rotaria socialis</name>
    <dbReference type="NCBI Taxonomy" id="392032"/>
    <lineage>
        <taxon>Eukaryota</taxon>
        <taxon>Metazoa</taxon>
        <taxon>Spiralia</taxon>
        <taxon>Gnathifera</taxon>
        <taxon>Rotifera</taxon>
        <taxon>Eurotatoria</taxon>
        <taxon>Bdelloidea</taxon>
        <taxon>Philodinida</taxon>
        <taxon>Philodinidae</taxon>
        <taxon>Rotaria</taxon>
    </lineage>
</organism>
<sequence length="80" mass="8960">IEGFLKFDSLLLDPNVKEILQTLADLKDKNDNDEQIDDASDGVIVSTNVSEELNVEEAQLLKKEAELPIEELLKRYGDDG</sequence>
<feature type="non-terminal residue" evidence="1">
    <location>
        <position position="1"/>
    </location>
</feature>
<gene>
    <name evidence="1" type="ORF">UJA718_LOCUS49667</name>
</gene>
<evidence type="ECO:0000313" key="2">
    <source>
        <dbReference type="Proteomes" id="UP000663873"/>
    </source>
</evidence>
<comment type="caution">
    <text evidence="1">The sequence shown here is derived from an EMBL/GenBank/DDBJ whole genome shotgun (WGS) entry which is preliminary data.</text>
</comment>